<keyword evidence="1" id="KW-0175">Coiled coil</keyword>
<sequence length="185" mass="21319">MKGILHIKLFEYLIETDGAFGHVELRSFLLKNFKNVETERSRIEMSRFLKLLVSENYIEYVNKPTTTGIELYIENGGFIPSDKISAIVRIKPKAIELYNAHIVNRKNLNGVNKTIIISLIAVSASIFGLFYPKNQAIEKNEFIIKVYDSIIKSNLYLKDENDQLRLKKEGLEQKYKDTLQTASDI</sequence>
<evidence type="ECO:0000313" key="2">
    <source>
        <dbReference type="EMBL" id="QCX37301.1"/>
    </source>
</evidence>
<reference evidence="2 3" key="1">
    <citation type="submission" date="2019-05" db="EMBL/GenBank/DDBJ databases">
        <title>Algicella ahnfeltiae gen. nov., sp. nov., a novel marine bacterium of the family Flavobacteriaceae isolated from a red alga.</title>
        <authorList>
            <person name="Nedashkovskaya O.I."/>
            <person name="Kukhlevskiy A.D."/>
            <person name="Kim S.-G."/>
            <person name="Zhukova N.V."/>
            <person name="Mikhailov V.V."/>
        </authorList>
    </citation>
    <scope>NUCLEOTIDE SEQUENCE [LARGE SCALE GENOMIC DNA]</scope>
    <source>
        <strain evidence="2 3">10Alg115</strain>
    </source>
</reference>
<dbReference type="Proteomes" id="UP000306229">
    <property type="component" value="Chromosome"/>
</dbReference>
<evidence type="ECO:0000256" key="1">
    <source>
        <dbReference type="SAM" id="Coils"/>
    </source>
</evidence>
<dbReference type="RefSeq" id="WP_138948244.1">
    <property type="nucleotide sequence ID" value="NZ_CP040749.1"/>
</dbReference>
<gene>
    <name evidence="2" type="ORF">FF125_02170</name>
</gene>
<feature type="coiled-coil region" evidence="1">
    <location>
        <begin position="154"/>
        <end position="181"/>
    </location>
</feature>
<evidence type="ECO:0000313" key="3">
    <source>
        <dbReference type="Proteomes" id="UP000306229"/>
    </source>
</evidence>
<dbReference type="EMBL" id="CP040749">
    <property type="protein sequence ID" value="QCX37301.1"/>
    <property type="molecule type" value="Genomic_DNA"/>
</dbReference>
<accession>A0A5B7TPG2</accession>
<dbReference type="KEGG" id="fbe:FF125_02170"/>
<organism evidence="2 3">
    <name type="scientific">Aureibaculum algae</name>
    <dbReference type="NCBI Taxonomy" id="2584122"/>
    <lineage>
        <taxon>Bacteria</taxon>
        <taxon>Pseudomonadati</taxon>
        <taxon>Bacteroidota</taxon>
        <taxon>Flavobacteriia</taxon>
        <taxon>Flavobacteriales</taxon>
        <taxon>Flavobacteriaceae</taxon>
        <taxon>Aureibaculum</taxon>
    </lineage>
</organism>
<protein>
    <submittedName>
        <fullName evidence="2">Uncharacterized protein</fullName>
    </submittedName>
</protein>
<keyword evidence="3" id="KW-1185">Reference proteome</keyword>
<dbReference type="AlphaFoldDB" id="A0A5B7TPG2"/>
<proteinExistence type="predicted"/>
<dbReference type="OrthoDB" id="9837004at2"/>
<name>A0A5B7TPG2_9FLAO</name>